<gene>
    <name evidence="2" type="ORF">H2508_10505</name>
</gene>
<name>A0A7W2YKC0_9GAMM</name>
<keyword evidence="1" id="KW-0732">Signal</keyword>
<organism evidence="2 3">
    <name type="scientific">Sediminihaliea albiluteola</name>
    <dbReference type="NCBI Taxonomy" id="2758564"/>
    <lineage>
        <taxon>Bacteria</taxon>
        <taxon>Pseudomonadati</taxon>
        <taxon>Pseudomonadota</taxon>
        <taxon>Gammaproteobacteria</taxon>
        <taxon>Cellvibrionales</taxon>
        <taxon>Halieaceae</taxon>
        <taxon>Sediminihaliea</taxon>
    </lineage>
</organism>
<dbReference type="EMBL" id="JACFXU010000014">
    <property type="protein sequence ID" value="MBA6413539.1"/>
    <property type="molecule type" value="Genomic_DNA"/>
</dbReference>
<dbReference type="AlphaFoldDB" id="A0A7W2YKC0"/>
<reference evidence="2 3" key="1">
    <citation type="submission" date="2020-07" db="EMBL/GenBank/DDBJ databases">
        <title>Halieaceae bacterium, F7430, whole genome shotgun sequencing project.</title>
        <authorList>
            <person name="Jiang S."/>
            <person name="Liu Z.W."/>
            <person name="Du Z.J."/>
        </authorList>
    </citation>
    <scope>NUCLEOTIDE SEQUENCE [LARGE SCALE GENOMIC DNA]</scope>
    <source>
        <strain evidence="2 3">F7430</strain>
    </source>
</reference>
<evidence type="ECO:0000313" key="3">
    <source>
        <dbReference type="Proteomes" id="UP000539350"/>
    </source>
</evidence>
<keyword evidence="3" id="KW-1185">Reference proteome</keyword>
<dbReference type="Proteomes" id="UP000539350">
    <property type="component" value="Unassembled WGS sequence"/>
</dbReference>
<comment type="caution">
    <text evidence="2">The sequence shown here is derived from an EMBL/GenBank/DDBJ whole genome shotgun (WGS) entry which is preliminary data.</text>
</comment>
<protein>
    <submittedName>
        <fullName evidence="2">Uncharacterized protein</fullName>
    </submittedName>
</protein>
<accession>A0A7W2YKC0</accession>
<feature type="chain" id="PRO_5030971116" evidence="1">
    <location>
        <begin position="24"/>
        <end position="156"/>
    </location>
</feature>
<proteinExistence type="predicted"/>
<sequence length="156" mass="17804">MRRTLLPFLTLTVLLLPSSLLQAKEKDFPGIENLMSDAEYRAAGLDKLSPSERQALNQWLISYTVKDAQHLRSSSAELRQAEDKIRIEAQVKGAFKGWRGKTVFTLDNGQVWQQRLSGRFFYSGENRRVLIKKNLFGFYELTHVATGKTVGVSRKK</sequence>
<evidence type="ECO:0000313" key="2">
    <source>
        <dbReference type="EMBL" id="MBA6413539.1"/>
    </source>
</evidence>
<feature type="signal peptide" evidence="1">
    <location>
        <begin position="1"/>
        <end position="23"/>
    </location>
</feature>
<dbReference type="RefSeq" id="WP_182172940.1">
    <property type="nucleotide sequence ID" value="NZ_JACFXU010000014.1"/>
</dbReference>
<evidence type="ECO:0000256" key="1">
    <source>
        <dbReference type="SAM" id="SignalP"/>
    </source>
</evidence>